<proteinExistence type="inferred from homology"/>
<sequence length="491" mass="52937">MRTYTSLSASRSARALAPLTAALVLAGCSFIPTYERPATPVAPAYALADSAAASAQEHAAADIDWKDYFTDQRLQRLIGIALGNNRDLRVAMLNVEQARAQFQIQRAAEFPSVAGVASATRQPSTATGQYGNLFQVGLGVTAWEIDFFGRVAALKEQALAQYLATDEARKAAQISLVAAVASGWLNLMADEELLDISRRTLATREESVKLTRLRLEHGVSSELDNRQATSLAEAARATYAQQQRQRMLDENALVLLLGQALPDDIRASLPSSRLYTAAPMQPLRAGLPSDLLERRPDIRQAEHLLIGANANIGAARAAFFPRISLTATVGTVSPELSDLFKGGSWAFSLAPQLAVPLFDAGRNQAGLEAARAGREIAVAQYEKAIQAAFREVSDALAGRATLQEQIDAQRGQEAADAKRLELSDLRYRNGVASYLDVLDAQRSLFGTQQSLVLTQLQQLQNQVLLYRALGGGWSETGSYNGKLSATPLSTP</sequence>
<organism evidence="3 4">
    <name type="scientific">Pulveribacter suum</name>
    <dbReference type="NCBI Taxonomy" id="2116657"/>
    <lineage>
        <taxon>Bacteria</taxon>
        <taxon>Pseudomonadati</taxon>
        <taxon>Pseudomonadota</taxon>
        <taxon>Betaproteobacteria</taxon>
        <taxon>Burkholderiales</taxon>
        <taxon>Comamonadaceae</taxon>
        <taxon>Pulveribacter</taxon>
    </lineage>
</organism>
<evidence type="ECO:0000313" key="3">
    <source>
        <dbReference type="EMBL" id="AVP56792.1"/>
    </source>
</evidence>
<evidence type="ECO:0000256" key="2">
    <source>
        <dbReference type="RuleBase" id="RU362097"/>
    </source>
</evidence>
<keyword evidence="2" id="KW-0449">Lipoprotein</keyword>
<evidence type="ECO:0000313" key="4">
    <source>
        <dbReference type="Proteomes" id="UP000241829"/>
    </source>
</evidence>
<dbReference type="GO" id="GO:0005886">
    <property type="term" value="C:plasma membrane"/>
    <property type="evidence" value="ECO:0007669"/>
    <property type="project" value="UniProtKB-SubCell"/>
</dbReference>
<dbReference type="OrthoDB" id="9770517at2"/>
<dbReference type="KEGG" id="melm:C7H73_03295"/>
<keyword evidence="2" id="KW-0472">Membrane</keyword>
<dbReference type="NCBIfam" id="TIGR01845">
    <property type="entry name" value="outer_NodT"/>
    <property type="match status" value="1"/>
</dbReference>
<gene>
    <name evidence="3" type="ORF">C7H73_03295</name>
</gene>
<dbReference type="AlphaFoldDB" id="A0A2P1NIF0"/>
<keyword evidence="2" id="KW-0812">Transmembrane</keyword>
<dbReference type="Pfam" id="PF02321">
    <property type="entry name" value="OEP"/>
    <property type="match status" value="2"/>
</dbReference>
<dbReference type="InterPro" id="IPR003423">
    <property type="entry name" value="OMP_efflux"/>
</dbReference>
<comment type="subcellular location">
    <subcellularLocation>
        <location evidence="2">Cell membrane</location>
        <topology evidence="2">Lipid-anchor</topology>
    </subcellularLocation>
</comment>
<keyword evidence="2" id="KW-0564">Palmitate</keyword>
<keyword evidence="4" id="KW-1185">Reference proteome</keyword>
<dbReference type="Gene3D" id="1.20.1600.10">
    <property type="entry name" value="Outer membrane efflux proteins (OEP)"/>
    <property type="match status" value="1"/>
</dbReference>
<dbReference type="Gene3D" id="2.20.200.10">
    <property type="entry name" value="Outer membrane efflux proteins (OEP)"/>
    <property type="match status" value="1"/>
</dbReference>
<dbReference type="PANTHER" id="PTHR30203:SF32">
    <property type="entry name" value="CATION EFFLUX SYSTEM PROTEIN CUSC"/>
    <property type="match status" value="1"/>
</dbReference>
<dbReference type="PANTHER" id="PTHR30203">
    <property type="entry name" value="OUTER MEMBRANE CATION EFFLUX PROTEIN"/>
    <property type="match status" value="1"/>
</dbReference>
<evidence type="ECO:0000256" key="1">
    <source>
        <dbReference type="ARBA" id="ARBA00007613"/>
    </source>
</evidence>
<dbReference type="SUPFAM" id="SSF56954">
    <property type="entry name" value="Outer membrane efflux proteins (OEP)"/>
    <property type="match status" value="1"/>
</dbReference>
<accession>A0A2P1NIF0</accession>
<dbReference type="EMBL" id="CP027792">
    <property type="protein sequence ID" value="AVP56792.1"/>
    <property type="molecule type" value="Genomic_DNA"/>
</dbReference>
<dbReference type="Proteomes" id="UP000241829">
    <property type="component" value="Chromosome"/>
</dbReference>
<dbReference type="InterPro" id="IPR010131">
    <property type="entry name" value="MdtP/NodT-like"/>
</dbReference>
<dbReference type="RefSeq" id="WP_106845349.1">
    <property type="nucleotide sequence ID" value="NZ_CP027792.1"/>
</dbReference>
<name>A0A2P1NIF0_9BURK</name>
<keyword evidence="2" id="KW-1134">Transmembrane beta strand</keyword>
<comment type="similarity">
    <text evidence="1 2">Belongs to the outer membrane factor (OMF) (TC 1.B.17) family.</text>
</comment>
<reference evidence="4" key="1">
    <citation type="submission" date="2018-03" db="EMBL/GenBank/DDBJ databases">
        <title>Genome sequencing of Melaminivora sp. strain SC2-7.</title>
        <authorList>
            <person name="Kim S.-J."/>
            <person name="Heo J."/>
            <person name="Ahn J.-H."/>
            <person name="Kwon S.-W."/>
        </authorList>
    </citation>
    <scope>NUCLEOTIDE SEQUENCE [LARGE SCALE GENOMIC DNA]</scope>
    <source>
        <strain evidence="4">SC2-7</strain>
    </source>
</reference>
<dbReference type="PROSITE" id="PS51257">
    <property type="entry name" value="PROKAR_LIPOPROTEIN"/>
    <property type="match status" value="1"/>
</dbReference>
<dbReference type="GO" id="GO:0015562">
    <property type="term" value="F:efflux transmembrane transporter activity"/>
    <property type="evidence" value="ECO:0007669"/>
    <property type="project" value="InterPro"/>
</dbReference>
<protein>
    <submittedName>
        <fullName evidence="3">Multidrug transporter</fullName>
    </submittedName>
</protein>